<evidence type="ECO:0000313" key="1">
    <source>
        <dbReference type="EMBL" id="ALC25180.1"/>
    </source>
</evidence>
<reference evidence="1 2" key="1">
    <citation type="submission" date="2015-08" db="EMBL/GenBank/DDBJ databases">
        <title>Genome sequence of the pristinamycin over-producing bacterium Streptomyces pristinaespiralis HCCB10218.</title>
        <authorList>
            <person name="Tian J."/>
            <person name="Yang J."/>
            <person name="Li L."/>
            <person name="Ruan L."/>
            <person name="Wei W."/>
            <person name="Zheng G."/>
            <person name="Wei Z."/>
            <person name="Yang S."/>
            <person name="Ge M."/>
            <person name="Jiang W."/>
            <person name="Lu Y."/>
        </authorList>
    </citation>
    <scope>NUCLEOTIDE SEQUENCE [LARGE SCALE GENOMIC DNA]</scope>
    <source>
        <strain evidence="1 2">HCCB 10218</strain>
    </source>
</reference>
<dbReference type="STRING" id="38300.SPRI_6874"/>
<proteinExistence type="predicted"/>
<protein>
    <recommendedName>
        <fullName evidence="3">SAM-dependent methyltransferase</fullName>
    </recommendedName>
</protein>
<dbReference type="EMBL" id="CP011340">
    <property type="protein sequence ID" value="ALC25180.1"/>
    <property type="molecule type" value="Genomic_DNA"/>
</dbReference>
<dbReference type="Pfam" id="PF04672">
    <property type="entry name" value="Methyltransf_19"/>
    <property type="match status" value="1"/>
</dbReference>
<dbReference type="SUPFAM" id="SSF53335">
    <property type="entry name" value="S-adenosyl-L-methionine-dependent methyltransferases"/>
    <property type="match status" value="1"/>
</dbReference>
<dbReference type="PIRSF" id="PIRSF017393">
    <property type="entry name" value="MTase_SAV2177"/>
    <property type="match status" value="1"/>
</dbReference>
<dbReference type="CDD" id="cd02440">
    <property type="entry name" value="AdoMet_MTases"/>
    <property type="match status" value="1"/>
</dbReference>
<dbReference type="AlphaFoldDB" id="A0A0M4DQR7"/>
<sequence>MWIPQNRISINAGEDWMQSSWRPDAIDTKVPSVARMYDYFLGGDDNYQSDREACEELLKQVPSTKTLAVNNRRFLRRVVRMLATEYGIRQFIDHGSGLPTQDNVHQVAQSVDPASRVVYVDNDPIVLAHGRALLDENDRTTVIQADMRDTDGIFDHEETRRLIDFSQPVAALFVSVMHCIPDEADPAGLVRRVAERLAPGSFLVVCQLVSDRPEIRKFVTDFMAQATDNHWGRVREEHEVAAYLDGMEILEPGLVEVSTWRPDTDLAPVQQTDEWIEWGGVARIP</sequence>
<gene>
    <name evidence="1" type="ORF">SPRI_6874</name>
</gene>
<dbReference type="PATRIC" id="fig|38300.4.peg.7194"/>
<dbReference type="KEGG" id="spri:SPRI_6874"/>
<organism evidence="1">
    <name type="scientific">Streptomyces pristinaespiralis</name>
    <dbReference type="NCBI Taxonomy" id="38300"/>
    <lineage>
        <taxon>Bacteria</taxon>
        <taxon>Bacillati</taxon>
        <taxon>Actinomycetota</taxon>
        <taxon>Actinomycetes</taxon>
        <taxon>Kitasatosporales</taxon>
        <taxon>Streptomycetaceae</taxon>
        <taxon>Streptomyces</taxon>
    </lineage>
</organism>
<dbReference type="Gene3D" id="3.40.50.150">
    <property type="entry name" value="Vaccinia Virus protein VP39"/>
    <property type="match status" value="1"/>
</dbReference>
<evidence type="ECO:0008006" key="3">
    <source>
        <dbReference type="Google" id="ProtNLM"/>
    </source>
</evidence>
<dbReference type="InterPro" id="IPR029063">
    <property type="entry name" value="SAM-dependent_MTases_sf"/>
</dbReference>
<dbReference type="Proteomes" id="UP000060513">
    <property type="component" value="Chromosome"/>
</dbReference>
<dbReference type="InterPro" id="IPR006764">
    <property type="entry name" value="SAM_dep_MeTrfase_SAV2177_type"/>
</dbReference>
<evidence type="ECO:0000313" key="2">
    <source>
        <dbReference type="Proteomes" id="UP000060513"/>
    </source>
</evidence>
<accession>A0A0M4DQR7</accession>
<name>A0A0M4DQR7_STRPR</name>